<proteinExistence type="predicted"/>
<evidence type="ECO:0000313" key="2">
    <source>
        <dbReference type="EMBL" id="MBB4940161.1"/>
    </source>
</evidence>
<reference evidence="2 3" key="1">
    <citation type="submission" date="2020-08" db="EMBL/GenBank/DDBJ databases">
        <title>Sequencing the genomes of 1000 actinobacteria strains.</title>
        <authorList>
            <person name="Klenk H.-P."/>
        </authorList>
    </citation>
    <scope>NUCLEOTIDE SEQUENCE [LARGE SCALE GENOMIC DNA]</scope>
    <source>
        <strain evidence="2 3">DSM 43023</strain>
    </source>
</reference>
<evidence type="ECO:0000313" key="3">
    <source>
        <dbReference type="Proteomes" id="UP000534286"/>
    </source>
</evidence>
<evidence type="ECO:0000256" key="1">
    <source>
        <dbReference type="SAM" id="Coils"/>
    </source>
</evidence>
<dbReference type="Proteomes" id="UP000534286">
    <property type="component" value="Unassembled WGS sequence"/>
</dbReference>
<keyword evidence="1" id="KW-0175">Coiled coil</keyword>
<name>A0A7W7RXM7_9ACTN</name>
<keyword evidence="3" id="KW-1185">Reference proteome</keyword>
<sequence>MTSFDSIDDDLLAARERVRRLEQLTRQRQTVTVQLDEAGRLIGDLESMLAKEERDVSRLEGGGFAAFLSGLAGSKEERLVRERAEAQALRQRLDGQRTRLAWLQADRTAVERDLAEIGPAHEQFAELLARKERLLIESADPRGRELAEIGRLLADTHADLREHEEAHRAGVASSHAVGQVLRCLGHARGASTWDMLGGGGFADMLEHGHMRNADEAAWHAQRALDTFSRELADVGVQASPQLPKVDTRWFADMFFDNIITDAIKHQRIARTGQAVAEVAQWVNATVNGLAAHCGELVRRRDSLVVRREEVLTG</sequence>
<comment type="caution">
    <text evidence="2">The sequence shown here is derived from an EMBL/GenBank/DDBJ whole genome shotgun (WGS) entry which is preliminary data.</text>
</comment>
<dbReference type="AlphaFoldDB" id="A0A7W7RXM7"/>
<protein>
    <submittedName>
        <fullName evidence="2">Uncharacterized protein</fullName>
    </submittedName>
</protein>
<dbReference type="EMBL" id="JACHJU010000001">
    <property type="protein sequence ID" value="MBB4940161.1"/>
    <property type="molecule type" value="Genomic_DNA"/>
</dbReference>
<organism evidence="2 3">
    <name type="scientific">Streptosporangium album</name>
    <dbReference type="NCBI Taxonomy" id="47479"/>
    <lineage>
        <taxon>Bacteria</taxon>
        <taxon>Bacillati</taxon>
        <taxon>Actinomycetota</taxon>
        <taxon>Actinomycetes</taxon>
        <taxon>Streptosporangiales</taxon>
        <taxon>Streptosporangiaceae</taxon>
        <taxon>Streptosporangium</taxon>
    </lineage>
</organism>
<gene>
    <name evidence="2" type="ORF">FHR32_004466</name>
</gene>
<accession>A0A7W7RXM7</accession>
<dbReference type="RefSeq" id="WP_184756009.1">
    <property type="nucleotide sequence ID" value="NZ_BAABEK010000001.1"/>
</dbReference>
<feature type="coiled-coil region" evidence="1">
    <location>
        <begin position="21"/>
        <end position="99"/>
    </location>
</feature>